<evidence type="ECO:0000313" key="5">
    <source>
        <dbReference type="Proteomes" id="UP000054477"/>
    </source>
</evidence>
<dbReference type="OrthoDB" id="2562493at2759"/>
<feature type="transmembrane region" description="Helical" evidence="2">
    <location>
        <begin position="118"/>
        <end position="138"/>
    </location>
</feature>
<feature type="transmembrane region" description="Helical" evidence="2">
    <location>
        <begin position="158"/>
        <end position="181"/>
    </location>
</feature>
<dbReference type="Proteomes" id="UP000054477">
    <property type="component" value="Unassembled WGS sequence"/>
</dbReference>
<feature type="transmembrane region" description="Helical" evidence="2">
    <location>
        <begin position="12"/>
        <end position="30"/>
    </location>
</feature>
<dbReference type="EMBL" id="KN838591">
    <property type="protein sequence ID" value="KIK02545.1"/>
    <property type="molecule type" value="Genomic_DNA"/>
</dbReference>
<reference evidence="4 5" key="1">
    <citation type="submission" date="2014-04" db="EMBL/GenBank/DDBJ databases">
        <authorList>
            <consortium name="DOE Joint Genome Institute"/>
            <person name="Kuo A."/>
            <person name="Kohler A."/>
            <person name="Nagy L.G."/>
            <person name="Floudas D."/>
            <person name="Copeland A."/>
            <person name="Barry K.W."/>
            <person name="Cichocki N."/>
            <person name="Veneault-Fourrey C."/>
            <person name="LaButti K."/>
            <person name="Lindquist E.A."/>
            <person name="Lipzen A."/>
            <person name="Lundell T."/>
            <person name="Morin E."/>
            <person name="Murat C."/>
            <person name="Sun H."/>
            <person name="Tunlid A."/>
            <person name="Henrissat B."/>
            <person name="Grigoriev I.V."/>
            <person name="Hibbett D.S."/>
            <person name="Martin F."/>
            <person name="Nordberg H.P."/>
            <person name="Cantor M.N."/>
            <person name="Hua S.X."/>
        </authorList>
    </citation>
    <scope>NUCLEOTIDE SEQUENCE [LARGE SCALE GENOMIC DNA]</scope>
    <source>
        <strain evidence="4 5">LaAM-08-1</strain>
    </source>
</reference>
<feature type="transmembrane region" description="Helical" evidence="2">
    <location>
        <begin position="84"/>
        <end position="106"/>
    </location>
</feature>
<feature type="transmembrane region" description="Helical" evidence="2">
    <location>
        <begin position="202"/>
        <end position="222"/>
    </location>
</feature>
<dbReference type="AlphaFoldDB" id="A0A0C9WTW8"/>
<feature type="domain" description="DUF6534" evidence="3">
    <location>
        <begin position="166"/>
        <end position="251"/>
    </location>
</feature>
<keyword evidence="5" id="KW-1185">Reference proteome</keyword>
<evidence type="ECO:0000259" key="3">
    <source>
        <dbReference type="Pfam" id="PF20152"/>
    </source>
</evidence>
<dbReference type="Pfam" id="PF20152">
    <property type="entry name" value="DUF6534"/>
    <property type="match status" value="1"/>
</dbReference>
<reference evidence="5" key="2">
    <citation type="submission" date="2015-01" db="EMBL/GenBank/DDBJ databases">
        <title>Evolutionary Origins and Diversification of the Mycorrhizal Mutualists.</title>
        <authorList>
            <consortium name="DOE Joint Genome Institute"/>
            <consortium name="Mycorrhizal Genomics Consortium"/>
            <person name="Kohler A."/>
            <person name="Kuo A."/>
            <person name="Nagy L.G."/>
            <person name="Floudas D."/>
            <person name="Copeland A."/>
            <person name="Barry K.W."/>
            <person name="Cichocki N."/>
            <person name="Veneault-Fourrey C."/>
            <person name="LaButti K."/>
            <person name="Lindquist E.A."/>
            <person name="Lipzen A."/>
            <person name="Lundell T."/>
            <person name="Morin E."/>
            <person name="Murat C."/>
            <person name="Riley R."/>
            <person name="Ohm R."/>
            <person name="Sun H."/>
            <person name="Tunlid A."/>
            <person name="Henrissat B."/>
            <person name="Grigoriev I.V."/>
            <person name="Hibbett D.S."/>
            <person name="Martin F."/>
        </authorList>
    </citation>
    <scope>NUCLEOTIDE SEQUENCE [LARGE SCALE GENOMIC DNA]</scope>
    <source>
        <strain evidence="5">LaAM-08-1</strain>
    </source>
</reference>
<name>A0A0C9WTW8_9AGAR</name>
<keyword evidence="2" id="KW-0472">Membrane</keyword>
<accession>A0A0C9WTW8</accession>
<dbReference type="HOGENOM" id="CLU_046025_2_0_1"/>
<dbReference type="InterPro" id="IPR045339">
    <property type="entry name" value="DUF6534"/>
</dbReference>
<organism evidence="4 5">
    <name type="scientific">Laccaria amethystina LaAM-08-1</name>
    <dbReference type="NCBI Taxonomy" id="1095629"/>
    <lineage>
        <taxon>Eukaryota</taxon>
        <taxon>Fungi</taxon>
        <taxon>Dikarya</taxon>
        <taxon>Basidiomycota</taxon>
        <taxon>Agaricomycotina</taxon>
        <taxon>Agaricomycetes</taxon>
        <taxon>Agaricomycetidae</taxon>
        <taxon>Agaricales</taxon>
        <taxon>Agaricineae</taxon>
        <taxon>Hydnangiaceae</taxon>
        <taxon>Laccaria</taxon>
    </lineage>
</organism>
<evidence type="ECO:0000256" key="1">
    <source>
        <dbReference type="SAM" id="MobiDB-lite"/>
    </source>
</evidence>
<evidence type="ECO:0000256" key="2">
    <source>
        <dbReference type="SAM" id="Phobius"/>
    </source>
</evidence>
<protein>
    <recommendedName>
        <fullName evidence="3">DUF6534 domain-containing protein</fullName>
    </recommendedName>
</protein>
<feature type="compositionally biased region" description="Polar residues" evidence="1">
    <location>
        <begin position="304"/>
        <end position="313"/>
    </location>
</feature>
<dbReference type="PANTHER" id="PTHR40465">
    <property type="entry name" value="CHROMOSOME 1, WHOLE GENOME SHOTGUN SEQUENCE"/>
    <property type="match status" value="1"/>
</dbReference>
<proteinExistence type="predicted"/>
<evidence type="ECO:0000313" key="4">
    <source>
        <dbReference type="EMBL" id="KIK02545.1"/>
    </source>
</evidence>
<keyword evidence="2" id="KW-1133">Transmembrane helix</keyword>
<keyword evidence="2" id="KW-0812">Transmembrane</keyword>
<feature type="transmembrane region" description="Helical" evidence="2">
    <location>
        <begin position="42"/>
        <end position="64"/>
    </location>
</feature>
<feature type="region of interest" description="Disordered" evidence="1">
    <location>
        <begin position="300"/>
        <end position="322"/>
    </location>
</feature>
<sequence>MNLAETTVGPLLLGIFLNTYLYGIVSFQYASYYNSVFNDTLWIRLMVFLLFCLDTFHSVSLMYLAWAYTMQDVRNIPMYLLKPFWPYASSAFVTTVTACLTQVYLADRILRTKRSVSLYILVLFLSACAFVAGIVFAVKACLFKIENTALHASLDTLLIVWCSLEMCVDILISGILLHSLAQSRTGFQRSDKVINRLMQTTIQSGLLCSIASILILVLFVAYQETQFCSIFGVAIGRLYTNTLMDTLRCRKKLREMLTFPGDSKDLMIKRGNKSFELYVRKEILTDVHVDDLDLSSPKSLDNLNTETASTSRETLPEPRDGEPAVFVF</sequence>
<dbReference type="PANTHER" id="PTHR40465:SF1">
    <property type="entry name" value="DUF6534 DOMAIN-CONTAINING PROTEIN"/>
    <property type="match status" value="1"/>
</dbReference>
<gene>
    <name evidence="4" type="ORF">K443DRAFT_515706</name>
</gene>
<dbReference type="STRING" id="1095629.A0A0C9WTW8"/>